<evidence type="ECO:0000256" key="2">
    <source>
        <dbReference type="ARBA" id="ARBA00009137"/>
    </source>
</evidence>
<evidence type="ECO:0000256" key="9">
    <source>
        <dbReference type="SAM" id="Phobius"/>
    </source>
</evidence>
<dbReference type="GO" id="GO:0005886">
    <property type="term" value="C:plasma membrane"/>
    <property type="evidence" value="ECO:0007669"/>
    <property type="project" value="UniProtKB-SubCell"/>
</dbReference>
<keyword evidence="6 9" id="KW-1133">Transmembrane helix</keyword>
<keyword evidence="11" id="KW-1185">Reference proteome</keyword>
<feature type="transmembrane region" description="Helical" evidence="9">
    <location>
        <begin position="44"/>
        <end position="65"/>
    </location>
</feature>
<gene>
    <name evidence="10" type="primary">trkH1</name>
    <name evidence="10" type="ORF">GCM10017056_34150</name>
</gene>
<keyword evidence="7" id="KW-0406">Ion transport</keyword>
<sequence>MRRQTIPGPLLRMPLFLQISAVAAISMLLPSAHALVLRDHATSRSFFYSGLMGLIVVTLIALAMASRPSRHSPLSQLLSLFATFVILPAFLAIPFHDALKTTTFFNAYVEMVSAVTTTGASLFEPARLSNSLHLWRAEVGWLGGFLMWVAASSILAPLSLGGFEVTSQGAPGRTVVGPMRGPGVDPRVRLARTTMTLAPIYIGLTVAVWVLLLIVGENSLVALCHAMSVMATSGISPVGGMDGAHAGMAGEGILFLFMFFALSRLTFSSDTVARGHARLDRDPEFRVGLLIVVVLPLLLFLRHWIGAIDANAAENASLALRAYWGSTFTVMSFLTTTGFASADWAEAQQWSGLPTPGIILMGLAVFGGGVATTAGGVKLLRVFALYLSGVREMQRLVHPSSVTPEGSETSRIQKNGALLAFVFFMLFAVSLAVIAAALAALGLDFENALVLSIAALSTTGPLTELGSSNPVRLIELGNMAKAVFSGAMVLGRLEMLAIIALLTPDLWRN</sequence>
<dbReference type="AlphaFoldDB" id="A0A8J3H0H4"/>
<keyword evidence="4" id="KW-1003">Cell membrane</keyword>
<dbReference type="PANTHER" id="PTHR32024">
    <property type="entry name" value="TRK SYSTEM POTASSIUM UPTAKE PROTEIN TRKG-RELATED"/>
    <property type="match status" value="1"/>
</dbReference>
<keyword evidence="8 9" id="KW-0472">Membrane</keyword>
<evidence type="ECO:0000256" key="5">
    <source>
        <dbReference type="ARBA" id="ARBA00022692"/>
    </source>
</evidence>
<feature type="transmembrane region" description="Helical" evidence="9">
    <location>
        <begin position="285"/>
        <end position="301"/>
    </location>
</feature>
<name>A0A8J3H0H4_9RHOB</name>
<feature type="transmembrane region" description="Helical" evidence="9">
    <location>
        <begin position="196"/>
        <end position="214"/>
    </location>
</feature>
<evidence type="ECO:0000313" key="11">
    <source>
        <dbReference type="Proteomes" id="UP000626220"/>
    </source>
</evidence>
<keyword evidence="5 9" id="KW-0812">Transmembrane</keyword>
<reference evidence="10" key="1">
    <citation type="journal article" date="2014" name="Int. J. Syst. Evol. Microbiol.">
        <title>Complete genome sequence of Corynebacterium casei LMG S-19264T (=DSM 44701T), isolated from a smear-ripened cheese.</title>
        <authorList>
            <consortium name="US DOE Joint Genome Institute (JGI-PGF)"/>
            <person name="Walter F."/>
            <person name="Albersmeier A."/>
            <person name="Kalinowski J."/>
            <person name="Ruckert C."/>
        </authorList>
    </citation>
    <scope>NUCLEOTIDE SEQUENCE</scope>
    <source>
        <strain evidence="10">KCTC 42650</strain>
    </source>
</reference>
<feature type="transmembrane region" description="Helical" evidence="9">
    <location>
        <begin position="77"/>
        <end position="95"/>
    </location>
</feature>
<dbReference type="Proteomes" id="UP000626220">
    <property type="component" value="Unassembled WGS sequence"/>
</dbReference>
<feature type="transmembrane region" description="Helical" evidence="9">
    <location>
        <begin position="139"/>
        <end position="163"/>
    </location>
</feature>
<protein>
    <submittedName>
        <fullName evidence="10">Potassium transporter TrkH</fullName>
    </submittedName>
</protein>
<feature type="transmembrane region" description="Helical" evidence="9">
    <location>
        <begin position="357"/>
        <end position="387"/>
    </location>
</feature>
<feature type="transmembrane region" description="Helical" evidence="9">
    <location>
        <begin position="246"/>
        <end position="265"/>
    </location>
</feature>
<reference evidence="10" key="2">
    <citation type="submission" date="2020-09" db="EMBL/GenBank/DDBJ databases">
        <authorList>
            <person name="Sun Q."/>
            <person name="Kim S."/>
        </authorList>
    </citation>
    <scope>NUCLEOTIDE SEQUENCE</scope>
    <source>
        <strain evidence="10">KCTC 42650</strain>
    </source>
</reference>
<evidence type="ECO:0000256" key="1">
    <source>
        <dbReference type="ARBA" id="ARBA00004651"/>
    </source>
</evidence>
<dbReference type="Pfam" id="PF02386">
    <property type="entry name" value="TrkH"/>
    <property type="match status" value="1"/>
</dbReference>
<feature type="transmembrane region" description="Helical" evidence="9">
    <location>
        <begin position="417"/>
        <end position="441"/>
    </location>
</feature>
<accession>A0A8J3H0H4</accession>
<dbReference type="GO" id="GO:0008324">
    <property type="term" value="F:monoatomic cation transmembrane transporter activity"/>
    <property type="evidence" value="ECO:0007669"/>
    <property type="project" value="InterPro"/>
</dbReference>
<evidence type="ECO:0000256" key="4">
    <source>
        <dbReference type="ARBA" id="ARBA00022475"/>
    </source>
</evidence>
<evidence type="ECO:0000256" key="3">
    <source>
        <dbReference type="ARBA" id="ARBA00022448"/>
    </source>
</evidence>
<evidence type="ECO:0000256" key="7">
    <source>
        <dbReference type="ARBA" id="ARBA00023065"/>
    </source>
</evidence>
<keyword evidence="3" id="KW-0813">Transport</keyword>
<proteinExistence type="inferred from homology"/>
<organism evidence="10 11">
    <name type="scientific">Seohaeicola zhoushanensis</name>
    <dbReference type="NCBI Taxonomy" id="1569283"/>
    <lineage>
        <taxon>Bacteria</taxon>
        <taxon>Pseudomonadati</taxon>
        <taxon>Pseudomonadota</taxon>
        <taxon>Alphaproteobacteria</taxon>
        <taxon>Rhodobacterales</taxon>
        <taxon>Roseobacteraceae</taxon>
        <taxon>Seohaeicola</taxon>
    </lineage>
</organism>
<comment type="subcellular location">
    <subcellularLocation>
        <location evidence="1">Cell membrane</location>
        <topology evidence="1">Multi-pass membrane protein</topology>
    </subcellularLocation>
</comment>
<dbReference type="GO" id="GO:0030001">
    <property type="term" value="P:metal ion transport"/>
    <property type="evidence" value="ECO:0007669"/>
    <property type="project" value="UniProtKB-ARBA"/>
</dbReference>
<feature type="transmembrane region" description="Helical" evidence="9">
    <location>
        <begin position="482"/>
        <end position="503"/>
    </location>
</feature>
<dbReference type="InterPro" id="IPR003445">
    <property type="entry name" value="Cat_transpt"/>
</dbReference>
<evidence type="ECO:0000313" key="10">
    <source>
        <dbReference type="EMBL" id="GHF59907.1"/>
    </source>
</evidence>
<comment type="caution">
    <text evidence="10">The sequence shown here is derived from an EMBL/GenBank/DDBJ whole genome shotgun (WGS) entry which is preliminary data.</text>
</comment>
<dbReference type="EMBL" id="BNCJ01000011">
    <property type="protein sequence ID" value="GHF59907.1"/>
    <property type="molecule type" value="Genomic_DNA"/>
</dbReference>
<dbReference type="PANTHER" id="PTHR32024:SF2">
    <property type="entry name" value="TRK SYSTEM POTASSIUM UPTAKE PROTEIN TRKG-RELATED"/>
    <property type="match status" value="1"/>
</dbReference>
<comment type="similarity">
    <text evidence="2">Belongs to the TrkH potassium transport family.</text>
</comment>
<evidence type="ECO:0000256" key="6">
    <source>
        <dbReference type="ARBA" id="ARBA00022989"/>
    </source>
</evidence>
<evidence type="ECO:0000256" key="8">
    <source>
        <dbReference type="ARBA" id="ARBA00023136"/>
    </source>
</evidence>